<organism evidence="1 2">
    <name type="scientific">Sunxiuqinia elliptica</name>
    <dbReference type="NCBI Taxonomy" id="655355"/>
    <lineage>
        <taxon>Bacteria</taxon>
        <taxon>Pseudomonadati</taxon>
        <taxon>Bacteroidota</taxon>
        <taxon>Bacteroidia</taxon>
        <taxon>Marinilabiliales</taxon>
        <taxon>Prolixibacteraceae</taxon>
        <taxon>Sunxiuqinia</taxon>
    </lineage>
</organism>
<name>A0A1I2JN36_9BACT</name>
<reference evidence="1 2" key="1">
    <citation type="submission" date="2016-10" db="EMBL/GenBank/DDBJ databases">
        <authorList>
            <person name="de Groot N.N."/>
        </authorList>
    </citation>
    <scope>NUCLEOTIDE SEQUENCE [LARGE SCALE GENOMIC DNA]</scope>
    <source>
        <strain evidence="1 2">CGMCC 1.9156</strain>
    </source>
</reference>
<dbReference type="AlphaFoldDB" id="A0A1I2JN36"/>
<dbReference type="EMBL" id="FONW01000009">
    <property type="protein sequence ID" value="SFF56232.1"/>
    <property type="molecule type" value="Genomic_DNA"/>
</dbReference>
<sequence>MKADVLTYTLKEELVVEEAQKFYLRRTTG</sequence>
<accession>A0A1I2JN36</accession>
<dbReference type="STRING" id="655355.SAMN05216283_109100"/>
<protein>
    <submittedName>
        <fullName evidence="1">Uncharacterized protein</fullName>
    </submittedName>
</protein>
<dbReference type="Proteomes" id="UP000198964">
    <property type="component" value="Unassembled WGS sequence"/>
</dbReference>
<keyword evidence="2" id="KW-1185">Reference proteome</keyword>
<gene>
    <name evidence="1" type="ORF">SAMN05216283_109100</name>
</gene>
<evidence type="ECO:0000313" key="2">
    <source>
        <dbReference type="Proteomes" id="UP000198964"/>
    </source>
</evidence>
<proteinExistence type="predicted"/>
<evidence type="ECO:0000313" key="1">
    <source>
        <dbReference type="EMBL" id="SFF56232.1"/>
    </source>
</evidence>